<evidence type="ECO:0000313" key="1">
    <source>
        <dbReference type="EMBL" id="GIP16611.1"/>
    </source>
</evidence>
<accession>A0A920CX71</accession>
<keyword evidence="2" id="KW-1185">Reference proteome</keyword>
<sequence>MMLRRNMCEASIHEAAINVCFIGGNIVLGIIRSCVQACLYYAPGTAAAGGGLFA</sequence>
<proteinExistence type="predicted"/>
<name>A0A920CX71_9BACL</name>
<protein>
    <submittedName>
        <fullName evidence="1">Uncharacterized protein</fullName>
    </submittedName>
</protein>
<gene>
    <name evidence="1" type="ORF">J40TS1_22530</name>
</gene>
<organism evidence="1 2">
    <name type="scientific">Paenibacillus montaniterrae</name>
    <dbReference type="NCBI Taxonomy" id="429341"/>
    <lineage>
        <taxon>Bacteria</taxon>
        <taxon>Bacillati</taxon>
        <taxon>Bacillota</taxon>
        <taxon>Bacilli</taxon>
        <taxon>Bacillales</taxon>
        <taxon>Paenibacillaceae</taxon>
        <taxon>Paenibacillus</taxon>
    </lineage>
</organism>
<evidence type="ECO:0000313" key="2">
    <source>
        <dbReference type="Proteomes" id="UP000683139"/>
    </source>
</evidence>
<dbReference type="Proteomes" id="UP000683139">
    <property type="component" value="Unassembled WGS sequence"/>
</dbReference>
<comment type="caution">
    <text evidence="1">The sequence shown here is derived from an EMBL/GenBank/DDBJ whole genome shotgun (WGS) entry which is preliminary data.</text>
</comment>
<reference evidence="1" key="1">
    <citation type="submission" date="2021-03" db="EMBL/GenBank/DDBJ databases">
        <title>Antimicrobial resistance genes in bacteria isolated from Japanese honey, and their potential for conferring macrolide and lincosamide resistance in the American foulbrood pathogen Paenibacillus larvae.</title>
        <authorList>
            <person name="Okamoto M."/>
            <person name="Kumagai M."/>
            <person name="Kanamori H."/>
            <person name="Takamatsu D."/>
        </authorList>
    </citation>
    <scope>NUCLEOTIDE SEQUENCE</scope>
    <source>
        <strain evidence="1">J40TS1</strain>
    </source>
</reference>
<dbReference type="EMBL" id="BOSE01000003">
    <property type="protein sequence ID" value="GIP16611.1"/>
    <property type="molecule type" value="Genomic_DNA"/>
</dbReference>
<dbReference type="AlphaFoldDB" id="A0A920CX71"/>